<dbReference type="Proteomes" id="UP000189464">
    <property type="component" value="Chromosome"/>
</dbReference>
<keyword evidence="2" id="KW-0413">Isomerase</keyword>
<accession>A0A1S6ITD2</accession>
<gene>
    <name evidence="4" type="ORF">B0537_02340</name>
</gene>
<dbReference type="Gene3D" id="3.30.429.10">
    <property type="entry name" value="Macrophage Migration Inhibitory Factor"/>
    <property type="match status" value="1"/>
</dbReference>
<dbReference type="EMBL" id="CP019698">
    <property type="protein sequence ID" value="AQS58039.1"/>
    <property type="molecule type" value="Genomic_DNA"/>
</dbReference>
<evidence type="ECO:0000313" key="4">
    <source>
        <dbReference type="EMBL" id="AQS58039.1"/>
    </source>
</evidence>
<dbReference type="InterPro" id="IPR014347">
    <property type="entry name" value="Tautomerase/MIF_sf"/>
</dbReference>
<dbReference type="KEGG" id="dfg:B0537_02340"/>
<dbReference type="RefSeq" id="WP_077712998.1">
    <property type="nucleotide sequence ID" value="NZ_CP019698.1"/>
</dbReference>
<comment type="similarity">
    <text evidence="1">Belongs to the 4-oxalocrotonate tautomerase family.</text>
</comment>
<dbReference type="NCBIfam" id="NF041920">
    <property type="entry name" value="DmpI"/>
    <property type="match status" value="1"/>
</dbReference>
<evidence type="ECO:0000313" key="5">
    <source>
        <dbReference type="Proteomes" id="UP000189464"/>
    </source>
</evidence>
<sequence length="66" mass="7451">MPVITVDGGKLTKEQKYDIIKTLTKDLSEITKIPAQFISIIIRENEDDNMGVAGESVTEMKQRLKK</sequence>
<dbReference type="PANTHER" id="PTHR35530:SF2">
    <property type="entry name" value="BSL4019 PROTEIN"/>
    <property type="match status" value="1"/>
</dbReference>
<protein>
    <submittedName>
        <fullName evidence="4">4-oxalocrotonate tautomerase</fullName>
    </submittedName>
</protein>
<dbReference type="STRING" id="1833852.B0537_02340"/>
<dbReference type="GO" id="GO:0016853">
    <property type="term" value="F:isomerase activity"/>
    <property type="evidence" value="ECO:0007669"/>
    <property type="project" value="UniProtKB-KW"/>
</dbReference>
<evidence type="ECO:0000256" key="2">
    <source>
        <dbReference type="ARBA" id="ARBA00023235"/>
    </source>
</evidence>
<keyword evidence="5" id="KW-1185">Reference proteome</keyword>
<dbReference type="AlphaFoldDB" id="A0A1S6ITD2"/>
<organism evidence="4 5">
    <name type="scientific">Desulforamulus ferrireducens</name>
    <dbReference type="NCBI Taxonomy" id="1833852"/>
    <lineage>
        <taxon>Bacteria</taxon>
        <taxon>Bacillati</taxon>
        <taxon>Bacillota</taxon>
        <taxon>Clostridia</taxon>
        <taxon>Eubacteriales</taxon>
        <taxon>Peptococcaceae</taxon>
        <taxon>Desulforamulus</taxon>
    </lineage>
</organism>
<dbReference type="Pfam" id="PF01361">
    <property type="entry name" value="Tautomerase"/>
    <property type="match status" value="1"/>
</dbReference>
<dbReference type="OrthoDB" id="9804803at2"/>
<feature type="domain" description="4-oxalocrotonate tautomerase-like" evidence="3">
    <location>
        <begin position="2"/>
        <end position="59"/>
    </location>
</feature>
<reference evidence="4 5" key="1">
    <citation type="journal article" date="2016" name="Int. J. Syst. Evol. Microbiol.">
        <title>Desulfotomaculum ferrireducens sp. nov., a moderately thermophilic sulfate-reducing and dissimilatory Fe(III)-reducing bacterium isolated from compost.</title>
        <authorList>
            <person name="Yang G."/>
            <person name="Guo J."/>
            <person name="Zhuang L."/>
            <person name="Yuan Y."/>
            <person name="Zhou S."/>
        </authorList>
    </citation>
    <scope>NUCLEOTIDE SEQUENCE [LARGE SCALE GENOMIC DNA]</scope>
    <source>
        <strain evidence="4 5">GSS09</strain>
    </source>
</reference>
<evidence type="ECO:0000259" key="3">
    <source>
        <dbReference type="Pfam" id="PF01361"/>
    </source>
</evidence>
<dbReference type="InterPro" id="IPR004370">
    <property type="entry name" value="4-OT-like_dom"/>
</dbReference>
<dbReference type="PANTHER" id="PTHR35530">
    <property type="entry name" value="TAUTOMERASE-RELATED"/>
    <property type="match status" value="1"/>
</dbReference>
<proteinExistence type="inferred from homology"/>
<dbReference type="SUPFAM" id="SSF55331">
    <property type="entry name" value="Tautomerase/MIF"/>
    <property type="match status" value="1"/>
</dbReference>
<evidence type="ECO:0000256" key="1">
    <source>
        <dbReference type="ARBA" id="ARBA00006723"/>
    </source>
</evidence>
<name>A0A1S6ITD2_9FIRM</name>